<reference evidence="1 2" key="1">
    <citation type="submission" date="2019-03" db="EMBL/GenBank/DDBJ databases">
        <title>First draft genome of Liparis tanakae, snailfish: a comprehensive survey of snailfish specific genes.</title>
        <authorList>
            <person name="Kim W."/>
            <person name="Song I."/>
            <person name="Jeong J.-H."/>
            <person name="Kim D."/>
            <person name="Kim S."/>
            <person name="Ryu S."/>
            <person name="Song J.Y."/>
            <person name="Lee S.K."/>
        </authorList>
    </citation>
    <scope>NUCLEOTIDE SEQUENCE [LARGE SCALE GENOMIC DNA]</scope>
    <source>
        <tissue evidence="1">Muscle</tissue>
    </source>
</reference>
<comment type="caution">
    <text evidence="1">The sequence shown here is derived from an EMBL/GenBank/DDBJ whole genome shotgun (WGS) entry which is preliminary data.</text>
</comment>
<proteinExistence type="predicted"/>
<dbReference type="AlphaFoldDB" id="A0A4Z2IQE8"/>
<protein>
    <submittedName>
        <fullName evidence="1">Uncharacterized protein</fullName>
    </submittedName>
</protein>
<evidence type="ECO:0000313" key="1">
    <source>
        <dbReference type="EMBL" id="TNN80061.1"/>
    </source>
</evidence>
<sequence length="102" mass="11440">MKKEYAECHHLYHEECLDDERFQLYFRLSRSHKEVVNGLLPASLLSAEQNTFYLNRMRSSYLRLPPVSYLLLPALLPAPGVPAAAGLPVALPLQQSCVSGAK</sequence>
<dbReference type="Proteomes" id="UP000314294">
    <property type="component" value="Unassembled WGS sequence"/>
</dbReference>
<organism evidence="1 2">
    <name type="scientific">Liparis tanakae</name>
    <name type="common">Tanaka's snailfish</name>
    <dbReference type="NCBI Taxonomy" id="230148"/>
    <lineage>
        <taxon>Eukaryota</taxon>
        <taxon>Metazoa</taxon>
        <taxon>Chordata</taxon>
        <taxon>Craniata</taxon>
        <taxon>Vertebrata</taxon>
        <taxon>Euteleostomi</taxon>
        <taxon>Actinopterygii</taxon>
        <taxon>Neopterygii</taxon>
        <taxon>Teleostei</taxon>
        <taxon>Neoteleostei</taxon>
        <taxon>Acanthomorphata</taxon>
        <taxon>Eupercaria</taxon>
        <taxon>Perciformes</taxon>
        <taxon>Cottioidei</taxon>
        <taxon>Cottales</taxon>
        <taxon>Liparidae</taxon>
        <taxon>Liparis</taxon>
    </lineage>
</organism>
<name>A0A4Z2IQE8_9TELE</name>
<dbReference type="EMBL" id="SRLO01000058">
    <property type="protein sequence ID" value="TNN80061.1"/>
    <property type="molecule type" value="Genomic_DNA"/>
</dbReference>
<gene>
    <name evidence="1" type="ORF">EYF80_009712</name>
</gene>
<evidence type="ECO:0000313" key="2">
    <source>
        <dbReference type="Proteomes" id="UP000314294"/>
    </source>
</evidence>
<keyword evidence="2" id="KW-1185">Reference proteome</keyword>
<accession>A0A4Z2IQE8</accession>